<dbReference type="Pfam" id="PF26640">
    <property type="entry name" value="DUF8212"/>
    <property type="match status" value="1"/>
</dbReference>
<dbReference type="InterPro" id="IPR010730">
    <property type="entry name" value="HET"/>
</dbReference>
<feature type="domain" description="Heterokaryon incompatibility" evidence="1">
    <location>
        <begin position="2"/>
        <end position="51"/>
    </location>
</feature>
<gene>
    <name evidence="3" type="ORF">BD311DRAFT_808133</name>
</gene>
<dbReference type="PANTHER" id="PTHR10622">
    <property type="entry name" value="HET DOMAIN-CONTAINING PROTEIN"/>
    <property type="match status" value="1"/>
</dbReference>
<dbReference type="PANTHER" id="PTHR10622:SF10">
    <property type="entry name" value="HET DOMAIN-CONTAINING PROTEIN"/>
    <property type="match status" value="1"/>
</dbReference>
<dbReference type="Pfam" id="PF06985">
    <property type="entry name" value="HET"/>
    <property type="match status" value="1"/>
</dbReference>
<accession>A0A4Q9MHK0</accession>
<name>A0A4Q9MHK0_9APHY</name>
<reference evidence="3" key="1">
    <citation type="submission" date="2019-01" db="EMBL/GenBank/DDBJ databases">
        <title>Draft genome sequences of three monokaryotic isolates of the white-rot basidiomycete fungus Dichomitus squalens.</title>
        <authorList>
            <consortium name="DOE Joint Genome Institute"/>
            <person name="Lopez S.C."/>
            <person name="Andreopoulos B."/>
            <person name="Pangilinan J."/>
            <person name="Lipzen A."/>
            <person name="Riley R."/>
            <person name="Ahrendt S."/>
            <person name="Ng V."/>
            <person name="Barry K."/>
            <person name="Daum C."/>
            <person name="Grigoriev I.V."/>
            <person name="Hilden K.S."/>
            <person name="Makela M.R."/>
            <person name="de Vries R.P."/>
        </authorList>
    </citation>
    <scope>NUCLEOTIDE SEQUENCE [LARGE SCALE GENOMIC DNA]</scope>
    <source>
        <strain evidence="3">OM18370.1</strain>
    </source>
</reference>
<dbReference type="AlphaFoldDB" id="A0A4Q9MHK0"/>
<dbReference type="EMBL" id="ML143439">
    <property type="protein sequence ID" value="TBU26940.1"/>
    <property type="molecule type" value="Genomic_DNA"/>
</dbReference>
<evidence type="ECO:0000313" key="3">
    <source>
        <dbReference type="EMBL" id="TBU26940.1"/>
    </source>
</evidence>
<organism evidence="3">
    <name type="scientific">Dichomitus squalens</name>
    <dbReference type="NCBI Taxonomy" id="114155"/>
    <lineage>
        <taxon>Eukaryota</taxon>
        <taxon>Fungi</taxon>
        <taxon>Dikarya</taxon>
        <taxon>Basidiomycota</taxon>
        <taxon>Agaricomycotina</taxon>
        <taxon>Agaricomycetes</taxon>
        <taxon>Polyporales</taxon>
        <taxon>Polyporaceae</taxon>
        <taxon>Dichomitus</taxon>
    </lineage>
</organism>
<dbReference type="Proteomes" id="UP000292957">
    <property type="component" value="Unassembled WGS sequence"/>
</dbReference>
<protein>
    <submittedName>
        <fullName evidence="3">Uncharacterized protein</fullName>
    </submittedName>
</protein>
<dbReference type="InterPro" id="IPR058525">
    <property type="entry name" value="DUF8212"/>
</dbReference>
<evidence type="ECO:0000259" key="2">
    <source>
        <dbReference type="Pfam" id="PF26640"/>
    </source>
</evidence>
<dbReference type="OrthoDB" id="1938262at2759"/>
<proteinExistence type="predicted"/>
<sequence length="531" mass="59174">MARNDGYDFIWIDSSCIDKTSSSELQEAINSMYPWYGSAHTCYAFLSDVPSSTHVKVKGSAFRESRWFKRGWTLQELIAPPWIVFLSSEWKVLGTKDGLVDVIHEITLISRRILRHEDSLDTASIAQRMSWAAGRQTTRVEDQAYSLQGLLGINMHTLYGEGEQAFRRLQEEILTRYPDQSILAWGTVANLPTASPNAHPVDCHLTRKLSNSLLALAPGPEFSTSNNIVPTNDTSLDAYRLPPLEYTHTPYGIRTRLRLVSFKALADSGARLVAIYPPNNTVDWYLAILDCSPTGHEEKRLGRVCYIRRADELANRPCLYSGEATFEVDGRLSKADLFAVSSSDLLDLDAHSETKTVYLPYLIRGTVGGVRGLLDPEAHTIRLTVPVQLRDALRDCGFTISNTLGPTERRPHSHFFTISGHSLNIYVDGGGLLERCVGIDLLQAAGLGPARGSDLSVPVLEVESSLDTLHGERHRCGERRTVGRIHPFAPSCDPYDREACNRRARTFAETFRAVCVCLPLYLLIKCPPNVE</sequence>
<evidence type="ECO:0000259" key="1">
    <source>
        <dbReference type="Pfam" id="PF06985"/>
    </source>
</evidence>
<feature type="domain" description="DUF8212" evidence="2">
    <location>
        <begin position="164"/>
        <end position="360"/>
    </location>
</feature>